<feature type="transmembrane region" description="Helical" evidence="1">
    <location>
        <begin position="119"/>
        <end position="143"/>
    </location>
</feature>
<evidence type="ECO:0000313" key="2">
    <source>
        <dbReference type="EMBL" id="MBC8532378.1"/>
    </source>
</evidence>
<comment type="caution">
    <text evidence="2">The sequence shown here is derived from an EMBL/GenBank/DDBJ whole genome shotgun (WGS) entry which is preliminary data.</text>
</comment>
<dbReference type="Proteomes" id="UP000623172">
    <property type="component" value="Unassembled WGS sequence"/>
</dbReference>
<keyword evidence="3" id="KW-1185">Reference proteome</keyword>
<reference evidence="2" key="1">
    <citation type="submission" date="2020-08" db="EMBL/GenBank/DDBJ databases">
        <title>Genome public.</title>
        <authorList>
            <person name="Liu C."/>
            <person name="Sun Q."/>
        </authorList>
    </citation>
    <scope>NUCLEOTIDE SEQUENCE</scope>
    <source>
        <strain evidence="2">NSJ-53</strain>
    </source>
</reference>
<keyword evidence="1" id="KW-0812">Transmembrane</keyword>
<gene>
    <name evidence="2" type="ORF">H8696_11060</name>
</gene>
<organism evidence="2 3">
    <name type="scientific">Gehongia tenuis</name>
    <dbReference type="NCBI Taxonomy" id="2763655"/>
    <lineage>
        <taxon>Bacteria</taxon>
        <taxon>Bacillati</taxon>
        <taxon>Bacillota</taxon>
        <taxon>Clostridia</taxon>
        <taxon>Christensenellales</taxon>
        <taxon>Christensenellaceae</taxon>
        <taxon>Gehongia</taxon>
    </lineage>
</organism>
<evidence type="ECO:0000256" key="1">
    <source>
        <dbReference type="SAM" id="Phobius"/>
    </source>
</evidence>
<dbReference type="Gene3D" id="1.10.1760.20">
    <property type="match status" value="1"/>
</dbReference>
<evidence type="ECO:0000313" key="3">
    <source>
        <dbReference type="Proteomes" id="UP000623172"/>
    </source>
</evidence>
<accession>A0A926D6N3</accession>
<keyword evidence="1" id="KW-0472">Membrane</keyword>
<dbReference type="GO" id="GO:0022857">
    <property type="term" value="F:transmembrane transporter activity"/>
    <property type="evidence" value="ECO:0007669"/>
    <property type="project" value="InterPro"/>
</dbReference>
<dbReference type="InterPro" id="IPR024529">
    <property type="entry name" value="ECF_trnsprt_substrate-spec"/>
</dbReference>
<keyword evidence="1" id="KW-1133">Transmembrane helix</keyword>
<sequence length="192" mass="19830">MKMKAKTLTTLALMIALTVILGLTPLGYIPIGAIEITLMCIPVVVGTLVLGLKPGLILGLAFGVTSLIKALTAPPALLVPLLDQPLVLYTSVFLPRLLIPLTTWLVYRACQRLKPALSIGISAAVGSLTNTVFFLGLIILLGADKVAEGFGMTVGAVIGTLATVGATNGLPEAAVAVIVTIPVVKALQKLNQ</sequence>
<dbReference type="Pfam" id="PF12822">
    <property type="entry name" value="ECF_trnsprt"/>
    <property type="match status" value="1"/>
</dbReference>
<name>A0A926D6N3_9FIRM</name>
<feature type="transmembrane region" description="Helical" evidence="1">
    <location>
        <begin position="57"/>
        <end position="80"/>
    </location>
</feature>
<dbReference type="RefSeq" id="WP_249317505.1">
    <property type="nucleotide sequence ID" value="NZ_JACRSR010000007.1"/>
</dbReference>
<dbReference type="EMBL" id="JACRSR010000007">
    <property type="protein sequence ID" value="MBC8532378.1"/>
    <property type="molecule type" value="Genomic_DNA"/>
</dbReference>
<protein>
    <submittedName>
        <fullName evidence="2">ECF transporter S component</fullName>
    </submittedName>
</protein>
<dbReference type="AlphaFoldDB" id="A0A926D6N3"/>
<proteinExistence type="predicted"/>
<feature type="transmembrane region" description="Helical" evidence="1">
    <location>
        <begin position="86"/>
        <end position="107"/>
    </location>
</feature>
<feature type="transmembrane region" description="Helical" evidence="1">
    <location>
        <begin position="32"/>
        <end position="50"/>
    </location>
</feature>